<dbReference type="SUPFAM" id="SSF47413">
    <property type="entry name" value="lambda repressor-like DNA-binding domains"/>
    <property type="match status" value="1"/>
</dbReference>
<comment type="caution">
    <text evidence="3">The sequence shown here is derived from an EMBL/GenBank/DDBJ whole genome shotgun (WGS) entry which is preliminary data.</text>
</comment>
<evidence type="ECO:0000256" key="1">
    <source>
        <dbReference type="ARBA" id="ARBA00023125"/>
    </source>
</evidence>
<protein>
    <submittedName>
        <fullName evidence="3">Helix-turn-helix domain-containing protein</fullName>
    </submittedName>
</protein>
<dbReference type="AlphaFoldDB" id="A0A6I2M8Y5"/>
<accession>A0A6I2M8Y5</accession>
<evidence type="ECO:0000259" key="2">
    <source>
        <dbReference type="PROSITE" id="PS50943"/>
    </source>
</evidence>
<evidence type="ECO:0000313" key="4">
    <source>
        <dbReference type="Proteomes" id="UP000441585"/>
    </source>
</evidence>
<dbReference type="PANTHER" id="PTHR46558">
    <property type="entry name" value="TRACRIPTIONAL REGULATORY PROTEIN-RELATED-RELATED"/>
    <property type="match status" value="1"/>
</dbReference>
<dbReference type="InterPro" id="IPR001387">
    <property type="entry name" value="Cro/C1-type_HTH"/>
</dbReference>
<dbReference type="InterPro" id="IPR010982">
    <property type="entry name" value="Lambda_DNA-bd_dom_sf"/>
</dbReference>
<dbReference type="EMBL" id="WKKF01000002">
    <property type="protein sequence ID" value="MRX54795.1"/>
    <property type="molecule type" value="Genomic_DNA"/>
</dbReference>
<keyword evidence="4" id="KW-1185">Reference proteome</keyword>
<gene>
    <name evidence="3" type="ORF">GJU41_12500</name>
</gene>
<sequence>MKTFGDRLKELRKEINKSQKEFGKVFDLSESTIGMYERNERKPDYDTLIKIADFFEVSTDYLLKGEDFRTQAEKLLNDPDMQIAARDGDMSKEKAMDAIAWLLEQEKGRKPGDKQNRRK</sequence>
<organism evidence="3 4">
    <name type="scientific">Metabacillus idriensis</name>
    <dbReference type="NCBI Taxonomy" id="324768"/>
    <lineage>
        <taxon>Bacteria</taxon>
        <taxon>Bacillati</taxon>
        <taxon>Bacillota</taxon>
        <taxon>Bacilli</taxon>
        <taxon>Bacillales</taxon>
        <taxon>Bacillaceae</taxon>
        <taxon>Metabacillus</taxon>
    </lineage>
</organism>
<dbReference type="SMART" id="SM00530">
    <property type="entry name" value="HTH_XRE"/>
    <property type="match status" value="1"/>
</dbReference>
<evidence type="ECO:0000313" key="3">
    <source>
        <dbReference type="EMBL" id="MRX54795.1"/>
    </source>
</evidence>
<dbReference type="RefSeq" id="WP_154318751.1">
    <property type="nucleotide sequence ID" value="NZ_CAJGAA010000002.1"/>
</dbReference>
<dbReference type="Gene3D" id="1.10.260.40">
    <property type="entry name" value="lambda repressor-like DNA-binding domains"/>
    <property type="match status" value="1"/>
</dbReference>
<dbReference type="CDD" id="cd00093">
    <property type="entry name" value="HTH_XRE"/>
    <property type="match status" value="1"/>
</dbReference>
<dbReference type="PROSITE" id="PS50943">
    <property type="entry name" value="HTH_CROC1"/>
    <property type="match status" value="1"/>
</dbReference>
<dbReference type="Pfam" id="PF01381">
    <property type="entry name" value="HTH_3"/>
    <property type="match status" value="1"/>
</dbReference>
<proteinExistence type="predicted"/>
<dbReference type="Proteomes" id="UP000441585">
    <property type="component" value="Unassembled WGS sequence"/>
</dbReference>
<keyword evidence="1" id="KW-0238">DNA-binding</keyword>
<dbReference type="GO" id="GO:0003677">
    <property type="term" value="F:DNA binding"/>
    <property type="evidence" value="ECO:0007669"/>
    <property type="project" value="UniProtKB-KW"/>
</dbReference>
<dbReference type="PANTHER" id="PTHR46558:SF11">
    <property type="entry name" value="HTH-TYPE TRANSCRIPTIONAL REGULATOR XRE"/>
    <property type="match status" value="1"/>
</dbReference>
<reference evidence="3 4" key="1">
    <citation type="submission" date="2019-11" db="EMBL/GenBank/DDBJ databases">
        <title>Bacillus idriensis genome.</title>
        <authorList>
            <person name="Konopka E.N."/>
            <person name="Newman J.D."/>
        </authorList>
    </citation>
    <scope>NUCLEOTIDE SEQUENCE [LARGE SCALE GENOMIC DNA]</scope>
    <source>
        <strain evidence="3 4">DSM 19097</strain>
    </source>
</reference>
<name>A0A6I2M8Y5_9BACI</name>
<feature type="domain" description="HTH cro/C1-type" evidence="2">
    <location>
        <begin position="8"/>
        <end position="62"/>
    </location>
</feature>